<organism evidence="6 7">
    <name type="scientific">Noviherbaspirillum denitrificans</name>
    <dbReference type="NCBI Taxonomy" id="1968433"/>
    <lineage>
        <taxon>Bacteria</taxon>
        <taxon>Pseudomonadati</taxon>
        <taxon>Pseudomonadota</taxon>
        <taxon>Betaproteobacteria</taxon>
        <taxon>Burkholderiales</taxon>
        <taxon>Oxalobacteraceae</taxon>
        <taxon>Noviherbaspirillum</taxon>
    </lineage>
</organism>
<sequence length="909" mass="96067">MSLSEPLDRRRQITLDAHALASGQTLSLRRAELRAGSGRIDLSGQAALEGNKAFQAQGKVDNFRLRELGNFPQLPELELNAAFSLKGMREPRLEADLSYTIADSRLAGQPLSGNGEARLRGDQLEIPRMQLASGANRLNVEGRMTGDDAALNFSLDAPQLDQLGPAFGGAIAAKGTARGTLARPKVTAEWTANAARLPGAVRIDRMQGKMQAAIDRSRPVPLESGSAVIDAAGVRIGEQGVVTLTGRLDFSPQPDAPLALTLEARGISTPRLKAERFTATAKGTTAAHTIDLALDETGQAWSLRASGELAQVDTNPRWKGSMQALDASGRFQAHLASPATLLLSSERVQLDRLLLDADAGRFAVETFSRDSSGIVTRGRVERLRLAQLLRQIEPAPPVRTDLELSGEWDVRIGDALNGTLGLRRERGDVTVVANAPVTLGLSSLRADATLSGSRLSLDVQAEGQRLGRIQAAGETAIGDGDNRLAIATDAPLSGRADIRMPSLAWLAPLLSPSMALDGSLEGNIALGGNAHDPRFTGRITGQALRFGLSDVGLDLRQGTLDSEFQGNRLVIRSLAFQGDEGRISLSGPVDFSGGAVAAQITLLAERFALLNRSDRRIVLSGATELNWRDNHGNATGTFTVNSGMVDLGSADKPRLSDDVVIVGRERKQGANKTAFDVDITVALGDGVALKGRGLDARLAGQVRLVGKAGEQLQAQGSINVAKGTYSAYGRELAIEQGVIRFRGPLNNPSLDIVAMRRGQEVEAGVSIRGTALTPRVTLVSEPVVPDAEKLSWLVLGRGLAAAGDTDVGALQSAAAALLSEGAKAGVQSRIASTFGLDTFSVGTSQDTLQQRIVTIGKQVSSRLYLSYQQGLESAGSVVQVRYALSSKLSLEAEAGSRSAISLFYNIAFD</sequence>
<dbReference type="AlphaFoldDB" id="A0A254THQ2"/>
<evidence type="ECO:0000256" key="3">
    <source>
        <dbReference type="ARBA" id="ARBA00022989"/>
    </source>
</evidence>
<name>A0A254THQ2_9BURK</name>
<dbReference type="InterPro" id="IPR007452">
    <property type="entry name" value="TamB_C"/>
</dbReference>
<evidence type="ECO:0000256" key="4">
    <source>
        <dbReference type="ARBA" id="ARBA00023136"/>
    </source>
</evidence>
<dbReference type="PANTHER" id="PTHR36985">
    <property type="entry name" value="TRANSLOCATION AND ASSEMBLY MODULE SUBUNIT TAMB"/>
    <property type="match status" value="1"/>
</dbReference>
<dbReference type="Proteomes" id="UP000197535">
    <property type="component" value="Unassembled WGS sequence"/>
</dbReference>
<dbReference type="EMBL" id="LSTO01000001">
    <property type="protein sequence ID" value="OWW22045.1"/>
    <property type="molecule type" value="Genomic_DNA"/>
</dbReference>
<dbReference type="Pfam" id="PF04357">
    <property type="entry name" value="TamB"/>
    <property type="match status" value="1"/>
</dbReference>
<comment type="caution">
    <text evidence="6">The sequence shown here is derived from an EMBL/GenBank/DDBJ whole genome shotgun (WGS) entry which is preliminary data.</text>
</comment>
<proteinExistence type="predicted"/>
<dbReference type="GO" id="GO:0097347">
    <property type="term" value="C:TAM protein secretion complex"/>
    <property type="evidence" value="ECO:0007669"/>
    <property type="project" value="TreeGrafter"/>
</dbReference>
<dbReference type="OrthoDB" id="5288149at2"/>
<evidence type="ECO:0000256" key="2">
    <source>
        <dbReference type="ARBA" id="ARBA00022692"/>
    </source>
</evidence>
<accession>A0A254THQ2</accession>
<evidence type="ECO:0000313" key="6">
    <source>
        <dbReference type="EMBL" id="OWW22045.1"/>
    </source>
</evidence>
<keyword evidence="3" id="KW-1133">Transmembrane helix</keyword>
<evidence type="ECO:0000259" key="5">
    <source>
        <dbReference type="Pfam" id="PF04357"/>
    </source>
</evidence>
<dbReference type="GO" id="GO:0009306">
    <property type="term" value="P:protein secretion"/>
    <property type="evidence" value="ECO:0007669"/>
    <property type="project" value="InterPro"/>
</dbReference>
<dbReference type="GO" id="GO:0005886">
    <property type="term" value="C:plasma membrane"/>
    <property type="evidence" value="ECO:0007669"/>
    <property type="project" value="InterPro"/>
</dbReference>
<keyword evidence="7" id="KW-1185">Reference proteome</keyword>
<gene>
    <name evidence="6" type="ORF">AYR66_23685</name>
</gene>
<feature type="domain" description="Translocation and assembly module TamB C-terminal" evidence="5">
    <location>
        <begin position="578"/>
        <end position="908"/>
    </location>
</feature>
<reference evidence="6 7" key="1">
    <citation type="submission" date="2016-02" db="EMBL/GenBank/DDBJ databases">
        <authorList>
            <person name="Wen L."/>
            <person name="He K."/>
            <person name="Yang H."/>
        </authorList>
    </citation>
    <scope>NUCLEOTIDE SEQUENCE [LARGE SCALE GENOMIC DNA]</scope>
    <source>
        <strain evidence="6 7">TSA40</strain>
    </source>
</reference>
<dbReference type="PANTHER" id="PTHR36985:SF1">
    <property type="entry name" value="TRANSLOCATION AND ASSEMBLY MODULE SUBUNIT TAMB"/>
    <property type="match status" value="1"/>
</dbReference>
<keyword evidence="2" id="KW-0812">Transmembrane</keyword>
<evidence type="ECO:0000256" key="1">
    <source>
        <dbReference type="ARBA" id="ARBA00004167"/>
    </source>
</evidence>
<evidence type="ECO:0000313" key="7">
    <source>
        <dbReference type="Proteomes" id="UP000197535"/>
    </source>
</evidence>
<comment type="subcellular location">
    <subcellularLocation>
        <location evidence="1">Membrane</location>
        <topology evidence="1">Single-pass membrane protein</topology>
    </subcellularLocation>
</comment>
<keyword evidence="4" id="KW-0472">Membrane</keyword>
<protein>
    <recommendedName>
        <fullName evidence="5">Translocation and assembly module TamB C-terminal domain-containing protein</fullName>
    </recommendedName>
</protein>